<dbReference type="CDD" id="cd04301">
    <property type="entry name" value="NAT_SF"/>
    <property type="match status" value="1"/>
</dbReference>
<protein>
    <submittedName>
        <fullName evidence="2">GNAT family N-acetyltransferase</fullName>
        <ecNumber evidence="2">2.3.-.-</ecNumber>
    </submittedName>
</protein>
<feature type="domain" description="N-acetyltransferase" evidence="1">
    <location>
        <begin position="35"/>
        <end position="180"/>
    </location>
</feature>
<evidence type="ECO:0000259" key="1">
    <source>
        <dbReference type="PROSITE" id="PS51186"/>
    </source>
</evidence>
<evidence type="ECO:0000313" key="2">
    <source>
        <dbReference type="EMBL" id="MFA3839246.1"/>
    </source>
</evidence>
<dbReference type="GO" id="GO:0016746">
    <property type="term" value="F:acyltransferase activity"/>
    <property type="evidence" value="ECO:0007669"/>
    <property type="project" value="UniProtKB-KW"/>
</dbReference>
<keyword evidence="2" id="KW-0808">Transferase</keyword>
<dbReference type="EMBL" id="JBGOSP010000012">
    <property type="protein sequence ID" value="MFA3839246.1"/>
    <property type="molecule type" value="Genomic_DNA"/>
</dbReference>
<evidence type="ECO:0000313" key="3">
    <source>
        <dbReference type="Proteomes" id="UP001571476"/>
    </source>
</evidence>
<proteinExistence type="predicted"/>
<organism evidence="2 3">
    <name type="scientific">Streptomyces aureus</name>
    <dbReference type="NCBI Taxonomy" id="193461"/>
    <lineage>
        <taxon>Bacteria</taxon>
        <taxon>Bacillati</taxon>
        <taxon>Actinomycetota</taxon>
        <taxon>Actinomycetes</taxon>
        <taxon>Kitasatosporales</taxon>
        <taxon>Streptomycetaceae</taxon>
        <taxon>Streptomyces</taxon>
    </lineage>
</organism>
<dbReference type="Pfam" id="PF13302">
    <property type="entry name" value="Acetyltransf_3"/>
    <property type="match status" value="1"/>
</dbReference>
<dbReference type="Gene3D" id="3.40.630.30">
    <property type="match status" value="1"/>
</dbReference>
<dbReference type="PANTHER" id="PTHR43441:SF10">
    <property type="entry name" value="ACETYLTRANSFERASE"/>
    <property type="match status" value="1"/>
</dbReference>
<keyword evidence="2" id="KW-0012">Acyltransferase</keyword>
<accession>A0ABV4SM39</accession>
<comment type="caution">
    <text evidence="2">The sequence shown here is derived from an EMBL/GenBank/DDBJ whole genome shotgun (WGS) entry which is preliminary data.</text>
</comment>
<reference evidence="2 3" key="1">
    <citation type="submission" date="2024-08" db="EMBL/GenBank/DDBJ databases">
        <title>Genome sequence of Streptomyces aureus CACIA-1.46HGO.</title>
        <authorList>
            <person name="Evangelista-Martinez Z."/>
        </authorList>
    </citation>
    <scope>NUCLEOTIDE SEQUENCE [LARGE SCALE GENOMIC DNA]</scope>
    <source>
        <strain evidence="2 3">CACIA-1.46HGO</strain>
    </source>
</reference>
<dbReference type="InterPro" id="IPR000182">
    <property type="entry name" value="GNAT_dom"/>
</dbReference>
<sequence length="191" mass="20631">MTDTPQIRGHGLLLRGWRAGDEGDAAAVLRGLGDPEFRRWNTPLTPVDDLAGAHAYLRSRQEALASGESVSCCVTDESTGEVLGHVGVNMIIPEFSTAHVGYWVLPEARGRGVATRALSLASRLAFGELGLHRLELGHALGHEVSCRVAERGGYRYEGTLRGAMFEAGRQDAFRDAHLHARLASDPEPRPA</sequence>
<dbReference type="InterPro" id="IPR051908">
    <property type="entry name" value="Ribosomal_N-acetyltransferase"/>
</dbReference>
<dbReference type="InterPro" id="IPR016181">
    <property type="entry name" value="Acyl_CoA_acyltransferase"/>
</dbReference>
<dbReference type="SUPFAM" id="SSF55729">
    <property type="entry name" value="Acyl-CoA N-acyltransferases (Nat)"/>
    <property type="match status" value="1"/>
</dbReference>
<dbReference type="PANTHER" id="PTHR43441">
    <property type="entry name" value="RIBOSOMAL-PROTEIN-SERINE ACETYLTRANSFERASE"/>
    <property type="match status" value="1"/>
</dbReference>
<dbReference type="PROSITE" id="PS51186">
    <property type="entry name" value="GNAT"/>
    <property type="match status" value="1"/>
</dbReference>
<dbReference type="Proteomes" id="UP001571476">
    <property type="component" value="Unassembled WGS sequence"/>
</dbReference>
<keyword evidence="3" id="KW-1185">Reference proteome</keyword>
<dbReference type="EC" id="2.3.-.-" evidence="2"/>
<dbReference type="RefSeq" id="WP_326712468.1">
    <property type="nucleotide sequence ID" value="NZ_BAAAKQ010000043.1"/>
</dbReference>
<name>A0ABV4SM39_9ACTN</name>
<gene>
    <name evidence="2" type="ORF">ACEG43_24230</name>
</gene>